<dbReference type="Gene3D" id="2.10.25.10">
    <property type="entry name" value="Laminin"/>
    <property type="match status" value="3"/>
</dbReference>
<dbReference type="AlphaFoldDB" id="A0AA39LX19"/>
<keyword evidence="1" id="KW-0646">Protease inhibitor</keyword>
<gene>
    <name evidence="6" type="ORF">QR680_006219</name>
</gene>
<dbReference type="PANTHER" id="PTHR23259">
    <property type="entry name" value="RIDDLE"/>
    <property type="match status" value="1"/>
</dbReference>
<dbReference type="EMBL" id="JAUCMV010000003">
    <property type="protein sequence ID" value="KAK0412459.1"/>
    <property type="molecule type" value="Genomic_DNA"/>
</dbReference>
<evidence type="ECO:0000256" key="4">
    <source>
        <dbReference type="SAM" id="SignalP"/>
    </source>
</evidence>
<name>A0AA39LX19_9BILA</name>
<evidence type="ECO:0000313" key="7">
    <source>
        <dbReference type="Proteomes" id="UP001175271"/>
    </source>
</evidence>
<evidence type="ECO:0000256" key="3">
    <source>
        <dbReference type="ARBA" id="ARBA00023157"/>
    </source>
</evidence>
<dbReference type="Proteomes" id="UP001175271">
    <property type="component" value="Unassembled WGS sequence"/>
</dbReference>
<dbReference type="GO" id="GO:0004867">
    <property type="term" value="F:serine-type endopeptidase inhibitor activity"/>
    <property type="evidence" value="ECO:0007669"/>
    <property type="project" value="UniProtKB-KW"/>
</dbReference>
<keyword evidence="7" id="KW-1185">Reference proteome</keyword>
<feature type="domain" description="TIL" evidence="5">
    <location>
        <begin position="83"/>
        <end position="135"/>
    </location>
</feature>
<accession>A0AA39LX19</accession>
<evidence type="ECO:0000259" key="5">
    <source>
        <dbReference type="Pfam" id="PF01826"/>
    </source>
</evidence>
<protein>
    <recommendedName>
        <fullName evidence="5">TIL domain-containing protein</fullName>
    </recommendedName>
</protein>
<sequence length="238" mass="25952">MTSQSILLVVLLVGAVLANVSQQKCGANQQWTDCGYCEGSCDNPNPICTLQCRKPGCYCLRGFVRGPNGDCISQKKCRALKVCPKNEVWLNCGTCEGTCDNVNPICTRECKPAGCYCPAGHVRDEDGTCTPVGQCPTPQEKCGKNEYWTTCGTCDQFCEQPWGGPQACTFDCKFKCECLPGYVRGWDGKCIKKNECTVYPECAYTTCPANTTCVWTPRWCFTTPCPQVSCLPINGGGN</sequence>
<dbReference type="PANTHER" id="PTHR23259:SF70">
    <property type="entry name" value="ACCESSORY GLAND PROTEIN ACP62F-RELATED"/>
    <property type="match status" value="1"/>
</dbReference>
<reference evidence="6" key="1">
    <citation type="submission" date="2023-06" db="EMBL/GenBank/DDBJ databases">
        <title>Genomic analysis of the entomopathogenic nematode Steinernema hermaphroditum.</title>
        <authorList>
            <person name="Schwarz E.M."/>
            <person name="Heppert J.K."/>
            <person name="Baniya A."/>
            <person name="Schwartz H.T."/>
            <person name="Tan C.-H."/>
            <person name="Antoshechkin I."/>
            <person name="Sternberg P.W."/>
            <person name="Goodrich-Blair H."/>
            <person name="Dillman A.R."/>
        </authorList>
    </citation>
    <scope>NUCLEOTIDE SEQUENCE</scope>
    <source>
        <strain evidence="6">PS9179</strain>
        <tissue evidence="6">Whole animal</tissue>
    </source>
</reference>
<dbReference type="InterPro" id="IPR002919">
    <property type="entry name" value="TIL_dom"/>
</dbReference>
<feature type="chain" id="PRO_5041416484" description="TIL domain-containing protein" evidence="4">
    <location>
        <begin position="19"/>
        <end position="238"/>
    </location>
</feature>
<feature type="domain" description="TIL" evidence="5">
    <location>
        <begin position="142"/>
        <end position="196"/>
    </location>
</feature>
<dbReference type="SUPFAM" id="SSF57567">
    <property type="entry name" value="Serine protease inhibitors"/>
    <property type="match status" value="3"/>
</dbReference>
<keyword evidence="2" id="KW-0722">Serine protease inhibitor</keyword>
<comment type="caution">
    <text evidence="6">The sequence shown here is derived from an EMBL/GenBank/DDBJ whole genome shotgun (WGS) entry which is preliminary data.</text>
</comment>
<keyword evidence="4" id="KW-0732">Signal</keyword>
<evidence type="ECO:0000256" key="1">
    <source>
        <dbReference type="ARBA" id="ARBA00022690"/>
    </source>
</evidence>
<dbReference type="Pfam" id="PF01826">
    <property type="entry name" value="TIL"/>
    <property type="match status" value="3"/>
</dbReference>
<keyword evidence="3" id="KW-1015">Disulfide bond</keyword>
<proteinExistence type="predicted"/>
<feature type="signal peptide" evidence="4">
    <location>
        <begin position="1"/>
        <end position="18"/>
    </location>
</feature>
<dbReference type="InterPro" id="IPR036084">
    <property type="entry name" value="Ser_inhib-like_sf"/>
</dbReference>
<dbReference type="CDD" id="cd19941">
    <property type="entry name" value="TIL"/>
    <property type="match status" value="3"/>
</dbReference>
<evidence type="ECO:0000256" key="2">
    <source>
        <dbReference type="ARBA" id="ARBA00022900"/>
    </source>
</evidence>
<organism evidence="6 7">
    <name type="scientific">Steinernema hermaphroditum</name>
    <dbReference type="NCBI Taxonomy" id="289476"/>
    <lineage>
        <taxon>Eukaryota</taxon>
        <taxon>Metazoa</taxon>
        <taxon>Ecdysozoa</taxon>
        <taxon>Nematoda</taxon>
        <taxon>Chromadorea</taxon>
        <taxon>Rhabditida</taxon>
        <taxon>Tylenchina</taxon>
        <taxon>Panagrolaimomorpha</taxon>
        <taxon>Strongyloidoidea</taxon>
        <taxon>Steinernematidae</taxon>
        <taxon>Steinernema</taxon>
    </lineage>
</organism>
<dbReference type="InterPro" id="IPR051368">
    <property type="entry name" value="SerProtInhib-TIL_Domain"/>
</dbReference>
<feature type="domain" description="TIL" evidence="5">
    <location>
        <begin position="25"/>
        <end position="77"/>
    </location>
</feature>
<evidence type="ECO:0000313" key="6">
    <source>
        <dbReference type="EMBL" id="KAK0412459.1"/>
    </source>
</evidence>